<comment type="caution">
    <text evidence="1">The sequence shown here is derived from an EMBL/GenBank/DDBJ whole genome shotgun (WGS) entry which is preliminary data.</text>
</comment>
<proteinExistence type="predicted"/>
<dbReference type="EMBL" id="BMTF01000008">
    <property type="protein sequence ID" value="GGV85079.1"/>
    <property type="molecule type" value="Genomic_DNA"/>
</dbReference>
<reference evidence="2" key="1">
    <citation type="journal article" date="2019" name="Int. J. Syst. Evol. Microbiol.">
        <title>The Global Catalogue of Microorganisms (GCM) 10K type strain sequencing project: providing services to taxonomists for standard genome sequencing and annotation.</title>
        <authorList>
            <consortium name="The Broad Institute Genomics Platform"/>
            <consortium name="The Broad Institute Genome Sequencing Center for Infectious Disease"/>
            <person name="Wu L."/>
            <person name="Ma J."/>
        </authorList>
    </citation>
    <scope>NUCLEOTIDE SEQUENCE [LARGE SCALE GENOMIC DNA]</scope>
    <source>
        <strain evidence="2">JCM 4376</strain>
    </source>
</reference>
<protein>
    <submittedName>
        <fullName evidence="1">Uncharacterized protein</fullName>
    </submittedName>
</protein>
<keyword evidence="2" id="KW-1185">Reference proteome</keyword>
<accession>A0ABQ2VYF6</accession>
<sequence length="102" mass="10877">MLPSEMQGVVLYQQLAEEHAVLIVHVAEIDLSEVAVVVGRAAMAELEYATRARGVCSTASTWAGARRPMARAVSTLADVGAAPDRMPAYGARREATNRSHVS</sequence>
<evidence type="ECO:0000313" key="1">
    <source>
        <dbReference type="EMBL" id="GGV85079.1"/>
    </source>
</evidence>
<name>A0ABQ2VYF6_9ACTN</name>
<organism evidence="1 2">
    <name type="scientific">Streptomyces gelaticus</name>
    <dbReference type="NCBI Taxonomy" id="285446"/>
    <lineage>
        <taxon>Bacteria</taxon>
        <taxon>Bacillati</taxon>
        <taxon>Actinomycetota</taxon>
        <taxon>Actinomycetes</taxon>
        <taxon>Kitasatosporales</taxon>
        <taxon>Streptomycetaceae</taxon>
        <taxon>Streptomyces</taxon>
    </lineage>
</organism>
<evidence type="ECO:0000313" key="2">
    <source>
        <dbReference type="Proteomes" id="UP000660675"/>
    </source>
</evidence>
<gene>
    <name evidence="1" type="ORF">GCM10015535_31310</name>
</gene>
<dbReference type="Proteomes" id="UP000660675">
    <property type="component" value="Unassembled WGS sequence"/>
</dbReference>